<protein>
    <submittedName>
        <fullName evidence="1">General secretion pathway protein M</fullName>
    </submittedName>
</protein>
<comment type="caution">
    <text evidence="1">The sequence shown here is derived from an EMBL/GenBank/DDBJ whole genome shotgun (WGS) entry which is preliminary data.</text>
</comment>
<proteinExistence type="predicted"/>
<accession>A0A561XSJ0</accession>
<dbReference type="RefSeq" id="WP_208758691.1">
    <property type="nucleotide sequence ID" value="NZ_VJWE01000011.1"/>
</dbReference>
<sequence>MKMNIWRARSLTLMLVVLIGAMAGTALVYRALWVRYDNALLQLEPRSERLEGVVNAGSQIEELLGVASSTVAPLLHSGGEAAQNEVQQKLRQMIMASGSTLVSLQVALEPGADDKIPRIRLTATVSGEWVKLVNFMESLQVHRPPFWVRTANVTREGMSSGPGPQNARLTLQLEAPLVPEKANP</sequence>
<organism evidence="1 2">
    <name type="scientific">Acidovorax delafieldii</name>
    <name type="common">Pseudomonas delafieldii</name>
    <dbReference type="NCBI Taxonomy" id="47920"/>
    <lineage>
        <taxon>Bacteria</taxon>
        <taxon>Pseudomonadati</taxon>
        <taxon>Pseudomonadota</taxon>
        <taxon>Betaproteobacteria</taxon>
        <taxon>Burkholderiales</taxon>
        <taxon>Comamonadaceae</taxon>
        <taxon>Acidovorax</taxon>
    </lineage>
</organism>
<reference evidence="1 2" key="1">
    <citation type="journal article" date="2015" name="Stand. Genomic Sci.">
        <title>Genomic Encyclopedia of Bacterial and Archaeal Type Strains, Phase III: the genomes of soil and plant-associated and newly described type strains.</title>
        <authorList>
            <person name="Whitman W.B."/>
            <person name="Woyke T."/>
            <person name="Klenk H.P."/>
            <person name="Zhou Y."/>
            <person name="Lilburn T.G."/>
            <person name="Beck B.J."/>
            <person name="De Vos P."/>
            <person name="Vandamme P."/>
            <person name="Eisen J.A."/>
            <person name="Garrity G."/>
            <person name="Hugenholtz P."/>
            <person name="Kyrpides N.C."/>
        </authorList>
    </citation>
    <scope>NUCLEOTIDE SEQUENCE [LARGE SCALE GENOMIC DNA]</scope>
    <source>
        <strain evidence="1 2">DSM 64</strain>
    </source>
</reference>
<dbReference type="GeneID" id="51110001"/>
<evidence type="ECO:0000313" key="2">
    <source>
        <dbReference type="Proteomes" id="UP000321485"/>
    </source>
</evidence>
<dbReference type="EMBL" id="VJWE01000011">
    <property type="protein sequence ID" value="TWG39062.1"/>
    <property type="molecule type" value="Genomic_DNA"/>
</dbReference>
<dbReference type="InterPro" id="IPR034756">
    <property type="entry name" value="T2SSM_b"/>
</dbReference>
<gene>
    <name evidence="1" type="ORF">ATF69_0930</name>
</gene>
<dbReference type="AlphaFoldDB" id="A0A561XSJ0"/>
<dbReference type="Pfam" id="PF10741">
    <property type="entry name" value="T2SSM_b"/>
    <property type="match status" value="1"/>
</dbReference>
<evidence type="ECO:0000313" key="1">
    <source>
        <dbReference type="EMBL" id="TWG39062.1"/>
    </source>
</evidence>
<name>A0A561XSJ0_ACIDE</name>
<dbReference type="Proteomes" id="UP000321485">
    <property type="component" value="Unassembled WGS sequence"/>
</dbReference>